<keyword evidence="2" id="KW-1185">Reference proteome</keyword>
<gene>
    <name evidence="1" type="ORF">Zmor_004025</name>
</gene>
<dbReference type="AlphaFoldDB" id="A0AA38HLC5"/>
<dbReference type="EMBL" id="JALNTZ010000012">
    <property type="protein sequence ID" value="KAJ3639154.1"/>
    <property type="molecule type" value="Genomic_DNA"/>
</dbReference>
<sequence>MLRRSGRDGNTSIIDGDEVAEVKRRWRYVSRWYKESLRKATLENWKEFVHQTTQVGKDPWGGVYKTCRGRRAATDIAAINSGGRICVTWIELAEALLESFAVSTVQMM</sequence>
<organism evidence="1 2">
    <name type="scientific">Zophobas morio</name>
    <dbReference type="NCBI Taxonomy" id="2755281"/>
    <lineage>
        <taxon>Eukaryota</taxon>
        <taxon>Metazoa</taxon>
        <taxon>Ecdysozoa</taxon>
        <taxon>Arthropoda</taxon>
        <taxon>Hexapoda</taxon>
        <taxon>Insecta</taxon>
        <taxon>Pterygota</taxon>
        <taxon>Neoptera</taxon>
        <taxon>Endopterygota</taxon>
        <taxon>Coleoptera</taxon>
        <taxon>Polyphaga</taxon>
        <taxon>Cucujiformia</taxon>
        <taxon>Tenebrionidae</taxon>
        <taxon>Zophobas</taxon>
    </lineage>
</organism>
<evidence type="ECO:0000313" key="2">
    <source>
        <dbReference type="Proteomes" id="UP001168821"/>
    </source>
</evidence>
<reference evidence="1" key="1">
    <citation type="journal article" date="2023" name="G3 (Bethesda)">
        <title>Whole genome assemblies of Zophobas morio and Tenebrio molitor.</title>
        <authorList>
            <person name="Kaur S."/>
            <person name="Stinson S.A."/>
            <person name="diCenzo G.C."/>
        </authorList>
    </citation>
    <scope>NUCLEOTIDE SEQUENCE</scope>
    <source>
        <strain evidence="1">QUZm001</strain>
    </source>
</reference>
<comment type="caution">
    <text evidence="1">The sequence shown here is derived from an EMBL/GenBank/DDBJ whole genome shotgun (WGS) entry which is preliminary data.</text>
</comment>
<protein>
    <submittedName>
        <fullName evidence="1">Uncharacterized protein</fullName>
    </submittedName>
</protein>
<evidence type="ECO:0000313" key="1">
    <source>
        <dbReference type="EMBL" id="KAJ3639154.1"/>
    </source>
</evidence>
<proteinExistence type="predicted"/>
<accession>A0AA38HLC5</accession>
<dbReference type="Proteomes" id="UP001168821">
    <property type="component" value="Unassembled WGS sequence"/>
</dbReference>
<name>A0AA38HLC5_9CUCU</name>